<accession>A0AAW6T9D3</accession>
<proteinExistence type="predicted"/>
<dbReference type="EMBL" id="JASATX010000003">
    <property type="protein sequence ID" value="MDI2098959.1"/>
    <property type="molecule type" value="Genomic_DNA"/>
</dbReference>
<dbReference type="GO" id="GO:0005829">
    <property type="term" value="C:cytosol"/>
    <property type="evidence" value="ECO:0007669"/>
    <property type="project" value="TreeGrafter"/>
</dbReference>
<keyword evidence="1" id="KW-0238">DNA-binding</keyword>
<evidence type="ECO:0000256" key="1">
    <source>
        <dbReference type="ARBA" id="ARBA00023125"/>
    </source>
</evidence>
<dbReference type="Proteomes" id="UP001321506">
    <property type="component" value="Unassembled WGS sequence"/>
</dbReference>
<organism evidence="3 4">
    <name type="scientific">Ruicaihuangia caeni</name>
    <dbReference type="NCBI Taxonomy" id="3042517"/>
    <lineage>
        <taxon>Bacteria</taxon>
        <taxon>Bacillati</taxon>
        <taxon>Actinomycetota</taxon>
        <taxon>Actinomycetes</taxon>
        <taxon>Micrococcales</taxon>
        <taxon>Microbacteriaceae</taxon>
        <taxon>Ruicaihuangia</taxon>
    </lineage>
</organism>
<dbReference type="SUPFAM" id="SSF51182">
    <property type="entry name" value="RmlC-like cupins"/>
    <property type="match status" value="1"/>
</dbReference>
<dbReference type="InterPro" id="IPR013096">
    <property type="entry name" value="Cupin_2"/>
</dbReference>
<dbReference type="Gene3D" id="1.10.260.40">
    <property type="entry name" value="lambda repressor-like DNA-binding domains"/>
    <property type="match status" value="1"/>
</dbReference>
<evidence type="ECO:0000259" key="2">
    <source>
        <dbReference type="PROSITE" id="PS50943"/>
    </source>
</evidence>
<dbReference type="Pfam" id="PF01381">
    <property type="entry name" value="HTH_3"/>
    <property type="match status" value="1"/>
</dbReference>
<keyword evidence="4" id="KW-1185">Reference proteome</keyword>
<dbReference type="PROSITE" id="PS50943">
    <property type="entry name" value="HTH_CROC1"/>
    <property type="match status" value="1"/>
</dbReference>
<dbReference type="SMART" id="SM00530">
    <property type="entry name" value="HTH_XRE"/>
    <property type="match status" value="1"/>
</dbReference>
<dbReference type="CDD" id="cd02209">
    <property type="entry name" value="cupin_XRE_C"/>
    <property type="match status" value="1"/>
</dbReference>
<reference evidence="3 4" key="1">
    <citation type="submission" date="2023-04" db="EMBL/GenBank/DDBJ databases">
        <title>Klugiella caeni sp. nov. isolated from the sludge of biochemical tank.</title>
        <authorList>
            <person name="Geng K."/>
        </authorList>
    </citation>
    <scope>NUCLEOTIDE SEQUENCE [LARGE SCALE GENOMIC DNA]</scope>
    <source>
        <strain evidence="3 4">YN-L-19</strain>
    </source>
</reference>
<evidence type="ECO:0000313" key="4">
    <source>
        <dbReference type="Proteomes" id="UP001321506"/>
    </source>
</evidence>
<dbReference type="PANTHER" id="PTHR46797:SF1">
    <property type="entry name" value="METHYLPHOSPHONATE SYNTHASE"/>
    <property type="match status" value="1"/>
</dbReference>
<sequence>MRPVPPSPSGQPLLIGARIRSARQGQGLTLAQVADATGLTKGFLSRLERDDTSPSVATLVQLCQVLSIEVGSLFAEPPIQRIQLSQAPRINLGGTKLDERLISPRSESRVQMIRSSMQPGATGGEGFYTISCEVEVLHVISGSVTVQFVCREIVLEAGDSLTFPGREPHNWVADAETGAEVAWVVVPASWSGAG</sequence>
<dbReference type="AlphaFoldDB" id="A0AAW6T9D3"/>
<dbReference type="CDD" id="cd00093">
    <property type="entry name" value="HTH_XRE"/>
    <property type="match status" value="1"/>
</dbReference>
<dbReference type="Pfam" id="PF07883">
    <property type="entry name" value="Cupin_2"/>
    <property type="match status" value="1"/>
</dbReference>
<dbReference type="InterPro" id="IPR011051">
    <property type="entry name" value="RmlC_Cupin_sf"/>
</dbReference>
<dbReference type="PANTHER" id="PTHR46797">
    <property type="entry name" value="HTH-TYPE TRANSCRIPTIONAL REGULATOR"/>
    <property type="match status" value="1"/>
</dbReference>
<dbReference type="GO" id="GO:0003677">
    <property type="term" value="F:DNA binding"/>
    <property type="evidence" value="ECO:0007669"/>
    <property type="project" value="UniProtKB-KW"/>
</dbReference>
<evidence type="ECO:0000313" key="3">
    <source>
        <dbReference type="EMBL" id="MDI2098959.1"/>
    </source>
</evidence>
<feature type="domain" description="HTH cro/C1-type" evidence="2">
    <location>
        <begin position="19"/>
        <end position="73"/>
    </location>
</feature>
<dbReference type="InterPro" id="IPR001387">
    <property type="entry name" value="Cro/C1-type_HTH"/>
</dbReference>
<dbReference type="SUPFAM" id="SSF47413">
    <property type="entry name" value="lambda repressor-like DNA-binding domains"/>
    <property type="match status" value="1"/>
</dbReference>
<dbReference type="InterPro" id="IPR010982">
    <property type="entry name" value="Lambda_DNA-bd_dom_sf"/>
</dbReference>
<dbReference type="Gene3D" id="2.60.120.10">
    <property type="entry name" value="Jelly Rolls"/>
    <property type="match status" value="1"/>
</dbReference>
<protein>
    <submittedName>
        <fullName evidence="3">Helix-turn-helix domain-containing protein</fullName>
    </submittedName>
</protein>
<name>A0AAW6T9D3_9MICO</name>
<comment type="caution">
    <text evidence="3">The sequence shown here is derived from an EMBL/GenBank/DDBJ whole genome shotgun (WGS) entry which is preliminary data.</text>
</comment>
<dbReference type="InterPro" id="IPR050807">
    <property type="entry name" value="TransReg_Diox_bact_type"/>
</dbReference>
<dbReference type="GO" id="GO:0003700">
    <property type="term" value="F:DNA-binding transcription factor activity"/>
    <property type="evidence" value="ECO:0007669"/>
    <property type="project" value="TreeGrafter"/>
</dbReference>
<dbReference type="InterPro" id="IPR014710">
    <property type="entry name" value="RmlC-like_jellyroll"/>
</dbReference>
<dbReference type="RefSeq" id="WP_281488747.1">
    <property type="nucleotide sequence ID" value="NZ_JASATX010000003.1"/>
</dbReference>
<gene>
    <name evidence="3" type="ORF">QF206_08295</name>
</gene>